<proteinExistence type="predicted"/>
<dbReference type="AlphaFoldDB" id="A0A7X6RS57"/>
<accession>A0A7X6RS57</accession>
<feature type="chain" id="PRO_5038766591" description="Secreted protein" evidence="2">
    <location>
        <begin position="33"/>
        <end position="84"/>
    </location>
</feature>
<evidence type="ECO:0000256" key="2">
    <source>
        <dbReference type="SAM" id="SignalP"/>
    </source>
</evidence>
<protein>
    <recommendedName>
        <fullName evidence="5">Secreted protein</fullName>
    </recommendedName>
</protein>
<keyword evidence="2" id="KW-0732">Signal</keyword>
<dbReference type="Proteomes" id="UP000553209">
    <property type="component" value="Unassembled WGS sequence"/>
</dbReference>
<feature type="compositionally biased region" description="Low complexity" evidence="1">
    <location>
        <begin position="37"/>
        <end position="49"/>
    </location>
</feature>
<feature type="signal peptide" evidence="2">
    <location>
        <begin position="1"/>
        <end position="32"/>
    </location>
</feature>
<feature type="compositionally biased region" description="Basic and acidic residues" evidence="1">
    <location>
        <begin position="50"/>
        <end position="62"/>
    </location>
</feature>
<gene>
    <name evidence="3" type="ORF">HGB44_20255</name>
</gene>
<evidence type="ECO:0000313" key="3">
    <source>
        <dbReference type="EMBL" id="NKY99982.1"/>
    </source>
</evidence>
<organism evidence="3 4">
    <name type="scientific">Nocardiopsis alborubida</name>
    <dbReference type="NCBI Taxonomy" id="146802"/>
    <lineage>
        <taxon>Bacteria</taxon>
        <taxon>Bacillati</taxon>
        <taxon>Actinomycetota</taxon>
        <taxon>Actinomycetes</taxon>
        <taxon>Streptosporangiales</taxon>
        <taxon>Nocardiopsidaceae</taxon>
        <taxon>Nocardiopsis</taxon>
    </lineage>
</organism>
<reference evidence="3 4" key="1">
    <citation type="submission" date="2020-04" db="EMBL/GenBank/DDBJ databases">
        <title>MicrobeNet Type strains.</title>
        <authorList>
            <person name="Nicholson A.C."/>
        </authorList>
    </citation>
    <scope>NUCLEOTIDE SEQUENCE [LARGE SCALE GENOMIC DNA]</scope>
    <source>
        <strain evidence="3 4">ATCC 23612</strain>
    </source>
</reference>
<feature type="compositionally biased region" description="Basic and acidic residues" evidence="1">
    <location>
        <begin position="69"/>
        <end position="84"/>
    </location>
</feature>
<dbReference type="EMBL" id="JAAXPG010000020">
    <property type="protein sequence ID" value="NKY99982.1"/>
    <property type="molecule type" value="Genomic_DNA"/>
</dbReference>
<evidence type="ECO:0008006" key="5">
    <source>
        <dbReference type="Google" id="ProtNLM"/>
    </source>
</evidence>
<keyword evidence="4" id="KW-1185">Reference proteome</keyword>
<feature type="region of interest" description="Disordered" evidence="1">
    <location>
        <begin position="37"/>
        <end position="84"/>
    </location>
</feature>
<name>A0A7X6RS57_9ACTN</name>
<dbReference type="RefSeq" id="WP_082768311.1">
    <property type="nucleotide sequence ID" value="NZ_JAAXPG010000020.1"/>
</dbReference>
<comment type="caution">
    <text evidence="3">The sequence shown here is derived from an EMBL/GenBank/DDBJ whole genome shotgun (WGS) entry which is preliminary data.</text>
</comment>
<evidence type="ECO:0000256" key="1">
    <source>
        <dbReference type="SAM" id="MobiDB-lite"/>
    </source>
</evidence>
<sequence length="84" mass="9342">MPERHRRFLHPCSGLLALALTAALGNPHVLLAPCTPPAHTTPVTAPAAETDSRRKTLRDRVRGRCPHPRRPERGIIPHPRCSYD</sequence>
<evidence type="ECO:0000313" key="4">
    <source>
        <dbReference type="Proteomes" id="UP000553209"/>
    </source>
</evidence>